<dbReference type="InterPro" id="IPR035923">
    <property type="entry name" value="TT1751-like_sf"/>
</dbReference>
<dbReference type="SUPFAM" id="SSF103247">
    <property type="entry name" value="TT1751-like"/>
    <property type="match status" value="1"/>
</dbReference>
<dbReference type="RefSeq" id="WP_229112738.1">
    <property type="nucleotide sequence ID" value="NZ_CP064787.1"/>
</dbReference>
<dbReference type="InterPro" id="IPR016796">
    <property type="entry name" value="UCP021774"/>
</dbReference>
<protein>
    <submittedName>
        <fullName evidence="2">DUF302 family</fullName>
    </submittedName>
</protein>
<dbReference type="CDD" id="cd14797">
    <property type="entry name" value="DUF302"/>
    <property type="match status" value="1"/>
</dbReference>
<evidence type="ECO:0000313" key="3">
    <source>
        <dbReference type="Proteomes" id="UP000663525"/>
    </source>
</evidence>
<feature type="domain" description="DUF302" evidence="1">
    <location>
        <begin position="36"/>
        <end position="99"/>
    </location>
</feature>
<evidence type="ECO:0000313" key="2">
    <source>
        <dbReference type="EMBL" id="QSG06273.1"/>
    </source>
</evidence>
<evidence type="ECO:0000259" key="1">
    <source>
        <dbReference type="Pfam" id="PF03625"/>
    </source>
</evidence>
<dbReference type="InterPro" id="IPR005180">
    <property type="entry name" value="DUF302"/>
</dbReference>
<dbReference type="PANTHER" id="PTHR38342:SF1">
    <property type="entry name" value="SLR5037 PROTEIN"/>
    <property type="match status" value="1"/>
</dbReference>
<organism evidence="2 3">
    <name type="scientific">Halapricum desulfuricans</name>
    <dbReference type="NCBI Taxonomy" id="2841257"/>
    <lineage>
        <taxon>Archaea</taxon>
        <taxon>Methanobacteriati</taxon>
        <taxon>Methanobacteriota</taxon>
        <taxon>Stenosarchaea group</taxon>
        <taxon>Halobacteria</taxon>
        <taxon>Halobacteriales</taxon>
        <taxon>Haloarculaceae</taxon>
        <taxon>Halapricum</taxon>
    </lineage>
</organism>
<sequence length="137" mass="14774">MAPYTHQYRVDAPFDETIEIVTDALAEEGFGVLSDIDMQAAFEEKLDKEHVRYRILGACNPPLAYDAIDVEFEIGALLPCNVVVYETDGEETGVSVVDPTAVLAITENEAVEPIAEEVSSLVEAAFASIPNAEPVSA</sequence>
<dbReference type="Proteomes" id="UP000663525">
    <property type="component" value="Chromosome"/>
</dbReference>
<accession>A0A897N4U0</accession>
<dbReference type="PANTHER" id="PTHR38342">
    <property type="entry name" value="SLR5037 PROTEIN"/>
    <property type="match status" value="1"/>
</dbReference>
<dbReference type="EMBL" id="CP064787">
    <property type="protein sequence ID" value="QSG06273.1"/>
    <property type="molecule type" value="Genomic_DNA"/>
</dbReference>
<dbReference type="AlphaFoldDB" id="A0A897N4U0"/>
<reference evidence="2" key="1">
    <citation type="submission" date="2020-11" db="EMBL/GenBank/DDBJ databases">
        <title>Carbohydrate-dependent, anaerobic sulfur respiration: A novel catabolism in halophilic archaea.</title>
        <authorList>
            <person name="Sorokin D.Y."/>
            <person name="Messina E."/>
            <person name="Smedile F."/>
            <person name="La Cono V."/>
            <person name="Hallsworth J.E."/>
            <person name="Yakimov M.M."/>
        </authorList>
    </citation>
    <scope>NUCLEOTIDE SEQUENCE</scope>
    <source>
        <strain evidence="2">HSR12-1</strain>
    </source>
</reference>
<dbReference type="PIRSF" id="PIRSF021774">
    <property type="entry name" value="UCP021774"/>
    <property type="match status" value="1"/>
</dbReference>
<name>A0A897N4U0_9EURY</name>
<dbReference type="Gene3D" id="3.30.310.70">
    <property type="entry name" value="TT1751-like domain"/>
    <property type="match status" value="1"/>
</dbReference>
<dbReference type="Pfam" id="PF03625">
    <property type="entry name" value="DUF302"/>
    <property type="match status" value="1"/>
</dbReference>
<gene>
    <name evidence="2" type="ORF">HSR121_1939</name>
</gene>
<proteinExistence type="predicted"/>
<dbReference type="GeneID" id="68855525"/>